<dbReference type="EMBL" id="ML208290">
    <property type="protein sequence ID" value="TFK71997.1"/>
    <property type="molecule type" value="Genomic_DNA"/>
</dbReference>
<accession>A0ACD3B2Y7</accession>
<protein>
    <submittedName>
        <fullName evidence="1">Uncharacterized protein</fullName>
    </submittedName>
</protein>
<evidence type="ECO:0000313" key="1">
    <source>
        <dbReference type="EMBL" id="TFK71997.1"/>
    </source>
</evidence>
<organism evidence="1 2">
    <name type="scientific">Pluteus cervinus</name>
    <dbReference type="NCBI Taxonomy" id="181527"/>
    <lineage>
        <taxon>Eukaryota</taxon>
        <taxon>Fungi</taxon>
        <taxon>Dikarya</taxon>
        <taxon>Basidiomycota</taxon>
        <taxon>Agaricomycotina</taxon>
        <taxon>Agaricomycetes</taxon>
        <taxon>Agaricomycetidae</taxon>
        <taxon>Agaricales</taxon>
        <taxon>Pluteineae</taxon>
        <taxon>Pluteaceae</taxon>
        <taxon>Pluteus</taxon>
    </lineage>
</organism>
<reference evidence="1 2" key="1">
    <citation type="journal article" date="2019" name="Nat. Ecol. Evol.">
        <title>Megaphylogeny resolves global patterns of mushroom evolution.</title>
        <authorList>
            <person name="Varga T."/>
            <person name="Krizsan K."/>
            <person name="Foldi C."/>
            <person name="Dima B."/>
            <person name="Sanchez-Garcia M."/>
            <person name="Sanchez-Ramirez S."/>
            <person name="Szollosi G.J."/>
            <person name="Szarkandi J.G."/>
            <person name="Papp V."/>
            <person name="Albert L."/>
            <person name="Andreopoulos W."/>
            <person name="Angelini C."/>
            <person name="Antonin V."/>
            <person name="Barry K.W."/>
            <person name="Bougher N.L."/>
            <person name="Buchanan P."/>
            <person name="Buyck B."/>
            <person name="Bense V."/>
            <person name="Catcheside P."/>
            <person name="Chovatia M."/>
            <person name="Cooper J."/>
            <person name="Damon W."/>
            <person name="Desjardin D."/>
            <person name="Finy P."/>
            <person name="Geml J."/>
            <person name="Haridas S."/>
            <person name="Hughes K."/>
            <person name="Justo A."/>
            <person name="Karasinski D."/>
            <person name="Kautmanova I."/>
            <person name="Kiss B."/>
            <person name="Kocsube S."/>
            <person name="Kotiranta H."/>
            <person name="LaButti K.M."/>
            <person name="Lechner B.E."/>
            <person name="Liimatainen K."/>
            <person name="Lipzen A."/>
            <person name="Lukacs Z."/>
            <person name="Mihaltcheva S."/>
            <person name="Morgado L.N."/>
            <person name="Niskanen T."/>
            <person name="Noordeloos M.E."/>
            <person name="Ohm R.A."/>
            <person name="Ortiz-Santana B."/>
            <person name="Ovrebo C."/>
            <person name="Racz N."/>
            <person name="Riley R."/>
            <person name="Savchenko A."/>
            <person name="Shiryaev A."/>
            <person name="Soop K."/>
            <person name="Spirin V."/>
            <person name="Szebenyi C."/>
            <person name="Tomsovsky M."/>
            <person name="Tulloss R.E."/>
            <person name="Uehling J."/>
            <person name="Grigoriev I.V."/>
            <person name="Vagvolgyi C."/>
            <person name="Papp T."/>
            <person name="Martin F.M."/>
            <person name="Miettinen O."/>
            <person name="Hibbett D.S."/>
            <person name="Nagy L.G."/>
        </authorList>
    </citation>
    <scope>NUCLEOTIDE SEQUENCE [LARGE SCALE GENOMIC DNA]</scope>
    <source>
        <strain evidence="1 2">NL-1719</strain>
    </source>
</reference>
<keyword evidence="2" id="KW-1185">Reference proteome</keyword>
<sequence>MPVDFPKFITQINDALIAENGHNLAYLLRPTSPHGKDLVKEYRNPTRMSLSRYEGSIQSPWDEIAIQYVLICSHIYKKRSEDAFKEHSQLVSLFSRFFTENAGWTLPALFSVLRDLRDLAHDADLQAKINGQRSDSMEEAARIISKAFGHCMTDRTSPPDQSRKWGVYYVVSLVLKCYFRVKRISLSKNLLRAIDANTDIPPLHAYPRSHQVTYRYYIGMLSFLNEDYAKSEEEFTLAFYQCYIAAQRNQQRILTYLLPLRILRGHLPADELLQRFPVLKELYQPFISAIRRGDLPAYDRALELSERKLVELNVWLTLEKARELCLRGLFRKVWVAAEKSTRMPLSLFHSSLQISGVDVPQEEAECLVANMIYKGYMRGYISHEKQMVVLAQSNAFPRVADRQAPFAIL</sequence>
<evidence type="ECO:0000313" key="2">
    <source>
        <dbReference type="Proteomes" id="UP000308600"/>
    </source>
</evidence>
<proteinExistence type="predicted"/>
<dbReference type="Proteomes" id="UP000308600">
    <property type="component" value="Unassembled WGS sequence"/>
</dbReference>
<name>A0ACD3B2Y7_9AGAR</name>
<gene>
    <name evidence="1" type="ORF">BDN72DRAFT_836762</name>
</gene>